<dbReference type="AlphaFoldDB" id="A0AAF0PB26"/>
<dbReference type="Proteomes" id="UP001224926">
    <property type="component" value="Chromosome"/>
</dbReference>
<dbReference type="RefSeq" id="WP_049966554.1">
    <property type="nucleotide sequence ID" value="NZ_CP101873.1"/>
</dbReference>
<dbReference type="EMBL" id="CP101873">
    <property type="protein sequence ID" value="WMT07271.1"/>
    <property type="molecule type" value="Genomic_DNA"/>
</dbReference>
<evidence type="ECO:0000313" key="1">
    <source>
        <dbReference type="EMBL" id="WMT07271.1"/>
    </source>
</evidence>
<gene>
    <name evidence="1" type="ORF">NP511_18010</name>
</gene>
<name>A0AAF0PB26_9EURY</name>
<accession>A0AAF0PB26</accession>
<protein>
    <submittedName>
        <fullName evidence="1">Uncharacterized protein</fullName>
    </submittedName>
</protein>
<reference evidence="1 2" key="1">
    <citation type="submission" date="2022-07" db="EMBL/GenBank/DDBJ databases">
        <title>Two temperate virus in Haloterrigena jeotgali A29.</title>
        <authorList>
            <person name="Deng X."/>
        </authorList>
    </citation>
    <scope>NUCLEOTIDE SEQUENCE [LARGE SCALE GENOMIC DNA]</scope>
    <source>
        <strain evidence="1 2">A29</strain>
    </source>
</reference>
<keyword evidence="2" id="KW-1185">Reference proteome</keyword>
<dbReference type="GeneID" id="39864360"/>
<proteinExistence type="predicted"/>
<evidence type="ECO:0000313" key="2">
    <source>
        <dbReference type="Proteomes" id="UP001224926"/>
    </source>
</evidence>
<organism evidence="1 2">
    <name type="scientific">Natrinema thermotolerans</name>
    <dbReference type="NCBI Taxonomy" id="121872"/>
    <lineage>
        <taxon>Archaea</taxon>
        <taxon>Methanobacteriati</taxon>
        <taxon>Methanobacteriota</taxon>
        <taxon>Stenosarchaea group</taxon>
        <taxon>Halobacteria</taxon>
        <taxon>Halobacteriales</taxon>
        <taxon>Natrialbaceae</taxon>
        <taxon>Natrinema</taxon>
    </lineage>
</organism>
<sequence>MSETVLLDDIEIEDTDPRFETIGAIQNNAENKIDHDRVSIKYTDETQSEVDSIAIQPFVDKNTPHGGMGTQIDPGRIGELIDRLEMIQLEV</sequence>
<dbReference type="GeneID" id="84215877"/>